<evidence type="ECO:0000313" key="5">
    <source>
        <dbReference type="EMBL" id="NDV63418.1"/>
    </source>
</evidence>
<evidence type="ECO:0000259" key="4">
    <source>
        <dbReference type="SMART" id="SM00354"/>
    </source>
</evidence>
<dbReference type="CDD" id="cd01392">
    <property type="entry name" value="HTH_LacI"/>
    <property type="match status" value="1"/>
</dbReference>
<comment type="caution">
    <text evidence="5">The sequence shown here is derived from an EMBL/GenBank/DDBJ whole genome shotgun (WGS) entry which is preliminary data.</text>
</comment>
<evidence type="ECO:0000313" key="6">
    <source>
        <dbReference type="Proteomes" id="UP000478417"/>
    </source>
</evidence>
<dbReference type="Gene3D" id="1.10.260.40">
    <property type="entry name" value="lambda repressor-like DNA-binding domains"/>
    <property type="match status" value="1"/>
</dbReference>
<dbReference type="Proteomes" id="UP000478417">
    <property type="component" value="Unassembled WGS sequence"/>
</dbReference>
<dbReference type="SUPFAM" id="SSF47413">
    <property type="entry name" value="lambda repressor-like DNA-binding domains"/>
    <property type="match status" value="1"/>
</dbReference>
<name>A0A6B2M383_9BACT</name>
<keyword evidence="1" id="KW-0805">Transcription regulation</keyword>
<proteinExistence type="predicted"/>
<keyword evidence="6" id="KW-1185">Reference proteome</keyword>
<reference evidence="5 6" key="1">
    <citation type="submission" date="2020-02" db="EMBL/GenBank/DDBJ databases">
        <title>Albibacoteraceae fam. nov., the first described family within the subdivision 4 Verrucomicrobia.</title>
        <authorList>
            <person name="Xi F."/>
        </authorList>
    </citation>
    <scope>NUCLEOTIDE SEQUENCE [LARGE SCALE GENOMIC DNA]</scope>
    <source>
        <strain evidence="5 6">CK1056</strain>
    </source>
</reference>
<dbReference type="InterPro" id="IPR000843">
    <property type="entry name" value="HTH_LacI"/>
</dbReference>
<accession>A0A6B2M383</accession>
<dbReference type="EMBL" id="JAAGNX010000003">
    <property type="protein sequence ID" value="NDV63418.1"/>
    <property type="molecule type" value="Genomic_DNA"/>
</dbReference>
<sequence>MSKKTPSQAAIAKHLGVSQALVSMVLNGRKEGISPTTFDRIWNYAITAGYTPKGMKVDHVSGGAVRRTAIGYFLRSPFKLATKTNFFSHVTQGLHDYASENDLNLIFLGPESDADDRMLRRVKETLPTLRGLVILGEIAPEFQSFVDDMQMPTVIVSSRATGIFHSVNSNEVKAAQLLTHHLFELGHRQFAFLGGLAPKGRYLERREAVIQSFQQAGVDPARCRFIEEASGADRAEGFKAADQLIRECAGKDLPTAWIVGNGTMARGVCSRLFQQGIKIGGEVSVAAIDMTRVCWEEIPTLTSASAIPEDLGWEAGRLLIEAQQGDDQPLQDIVLPVKLVVRDSTGPAPVSVPTNTTLVDA</sequence>
<evidence type="ECO:0000256" key="1">
    <source>
        <dbReference type="ARBA" id="ARBA00023015"/>
    </source>
</evidence>
<feature type="domain" description="HTH lacI-type" evidence="4">
    <location>
        <begin position="5"/>
        <end position="70"/>
    </location>
</feature>
<dbReference type="RefSeq" id="WP_163966967.1">
    <property type="nucleotide sequence ID" value="NZ_JAAGNX010000003.1"/>
</dbReference>
<evidence type="ECO:0000256" key="2">
    <source>
        <dbReference type="ARBA" id="ARBA00023125"/>
    </source>
</evidence>
<keyword evidence="3" id="KW-0804">Transcription</keyword>
<dbReference type="PANTHER" id="PTHR30146:SF24">
    <property type="entry name" value="XYLOSE OPERON REGULATORY PROTEIN"/>
    <property type="match status" value="1"/>
</dbReference>
<dbReference type="GO" id="GO:0000976">
    <property type="term" value="F:transcription cis-regulatory region binding"/>
    <property type="evidence" value="ECO:0007669"/>
    <property type="project" value="TreeGrafter"/>
</dbReference>
<dbReference type="Gene3D" id="3.40.50.2300">
    <property type="match status" value="2"/>
</dbReference>
<dbReference type="SUPFAM" id="SSF53822">
    <property type="entry name" value="Periplasmic binding protein-like I"/>
    <property type="match status" value="1"/>
</dbReference>
<dbReference type="InterPro" id="IPR046335">
    <property type="entry name" value="LacI/GalR-like_sensor"/>
</dbReference>
<keyword evidence="2" id="KW-0238">DNA-binding</keyword>
<dbReference type="CDD" id="cd06267">
    <property type="entry name" value="PBP1_LacI_sugar_binding-like"/>
    <property type="match status" value="1"/>
</dbReference>
<gene>
    <name evidence="5" type="ORF">G0Q06_13210</name>
</gene>
<organism evidence="5 6">
    <name type="scientific">Oceanipulchritudo coccoides</name>
    <dbReference type="NCBI Taxonomy" id="2706888"/>
    <lineage>
        <taxon>Bacteria</taxon>
        <taxon>Pseudomonadati</taxon>
        <taxon>Verrucomicrobiota</taxon>
        <taxon>Opitutia</taxon>
        <taxon>Puniceicoccales</taxon>
        <taxon>Oceanipulchritudinaceae</taxon>
        <taxon>Oceanipulchritudo</taxon>
    </lineage>
</organism>
<dbReference type="Pfam" id="PF13377">
    <property type="entry name" value="Peripla_BP_3"/>
    <property type="match status" value="1"/>
</dbReference>
<dbReference type="PANTHER" id="PTHR30146">
    <property type="entry name" value="LACI-RELATED TRANSCRIPTIONAL REPRESSOR"/>
    <property type="match status" value="1"/>
</dbReference>
<dbReference type="InterPro" id="IPR010982">
    <property type="entry name" value="Lambda_DNA-bd_dom_sf"/>
</dbReference>
<dbReference type="GO" id="GO:0003700">
    <property type="term" value="F:DNA-binding transcription factor activity"/>
    <property type="evidence" value="ECO:0007669"/>
    <property type="project" value="TreeGrafter"/>
</dbReference>
<dbReference type="AlphaFoldDB" id="A0A6B2M383"/>
<dbReference type="InterPro" id="IPR028082">
    <property type="entry name" value="Peripla_BP_I"/>
</dbReference>
<protein>
    <submittedName>
        <fullName evidence="5">LacI family transcriptional regulator</fullName>
    </submittedName>
</protein>
<evidence type="ECO:0000256" key="3">
    <source>
        <dbReference type="ARBA" id="ARBA00023163"/>
    </source>
</evidence>
<dbReference type="SMART" id="SM00354">
    <property type="entry name" value="HTH_LACI"/>
    <property type="match status" value="1"/>
</dbReference>